<dbReference type="AlphaFoldDB" id="A0A067SP17"/>
<dbReference type="HOGENOM" id="CLU_036313_2_1_1"/>
<feature type="region of interest" description="Disordered" evidence="1">
    <location>
        <begin position="255"/>
        <end position="279"/>
    </location>
</feature>
<evidence type="ECO:0000256" key="1">
    <source>
        <dbReference type="SAM" id="MobiDB-lite"/>
    </source>
</evidence>
<name>A0A067SP17_GALM3</name>
<feature type="compositionally biased region" description="Polar residues" evidence="1">
    <location>
        <begin position="443"/>
        <end position="454"/>
    </location>
</feature>
<keyword evidence="2" id="KW-0472">Membrane</keyword>
<feature type="compositionally biased region" description="Low complexity" evidence="1">
    <location>
        <begin position="255"/>
        <end position="273"/>
    </location>
</feature>
<reference evidence="4" key="1">
    <citation type="journal article" date="2014" name="Proc. Natl. Acad. Sci. U.S.A.">
        <title>Extensive sampling of basidiomycete genomes demonstrates inadequacy of the white-rot/brown-rot paradigm for wood decay fungi.</title>
        <authorList>
            <person name="Riley R."/>
            <person name="Salamov A.A."/>
            <person name="Brown D.W."/>
            <person name="Nagy L.G."/>
            <person name="Floudas D."/>
            <person name="Held B.W."/>
            <person name="Levasseur A."/>
            <person name="Lombard V."/>
            <person name="Morin E."/>
            <person name="Otillar R."/>
            <person name="Lindquist E.A."/>
            <person name="Sun H."/>
            <person name="LaButti K.M."/>
            <person name="Schmutz J."/>
            <person name="Jabbour D."/>
            <person name="Luo H."/>
            <person name="Baker S.E."/>
            <person name="Pisabarro A.G."/>
            <person name="Walton J.D."/>
            <person name="Blanchette R.A."/>
            <person name="Henrissat B."/>
            <person name="Martin F."/>
            <person name="Cullen D."/>
            <person name="Hibbett D.S."/>
            <person name="Grigoriev I.V."/>
        </authorList>
    </citation>
    <scope>NUCLEOTIDE SEQUENCE [LARGE SCALE GENOMIC DNA]</scope>
    <source>
        <strain evidence="4">CBS 339.88</strain>
    </source>
</reference>
<proteinExistence type="predicted"/>
<dbReference type="STRING" id="685588.A0A067SP17"/>
<keyword evidence="2" id="KW-1133">Transmembrane helix</keyword>
<protein>
    <recommendedName>
        <fullName evidence="5">Mid2 domain-containing protein</fullName>
    </recommendedName>
</protein>
<keyword evidence="4" id="KW-1185">Reference proteome</keyword>
<dbReference type="OrthoDB" id="3029306at2759"/>
<feature type="compositionally biased region" description="Polar residues" evidence="1">
    <location>
        <begin position="410"/>
        <end position="419"/>
    </location>
</feature>
<accession>A0A067SP17</accession>
<feature type="transmembrane region" description="Helical" evidence="2">
    <location>
        <begin position="288"/>
        <end position="314"/>
    </location>
</feature>
<organism evidence="3 4">
    <name type="scientific">Galerina marginata (strain CBS 339.88)</name>
    <dbReference type="NCBI Taxonomy" id="685588"/>
    <lineage>
        <taxon>Eukaryota</taxon>
        <taxon>Fungi</taxon>
        <taxon>Dikarya</taxon>
        <taxon>Basidiomycota</taxon>
        <taxon>Agaricomycotina</taxon>
        <taxon>Agaricomycetes</taxon>
        <taxon>Agaricomycetidae</taxon>
        <taxon>Agaricales</taxon>
        <taxon>Agaricineae</taxon>
        <taxon>Strophariaceae</taxon>
        <taxon>Galerina</taxon>
    </lineage>
</organism>
<keyword evidence="2" id="KW-0812">Transmembrane</keyword>
<evidence type="ECO:0000313" key="4">
    <source>
        <dbReference type="Proteomes" id="UP000027222"/>
    </source>
</evidence>
<gene>
    <name evidence="3" type="ORF">GALMADRAFT_146165</name>
</gene>
<dbReference type="Gene3D" id="2.60.120.260">
    <property type="entry name" value="Galactose-binding domain-like"/>
    <property type="match status" value="1"/>
</dbReference>
<evidence type="ECO:0000313" key="3">
    <source>
        <dbReference type="EMBL" id="KDR68488.1"/>
    </source>
</evidence>
<feature type="compositionally biased region" description="Low complexity" evidence="1">
    <location>
        <begin position="382"/>
        <end position="394"/>
    </location>
</feature>
<feature type="region of interest" description="Disordered" evidence="1">
    <location>
        <begin position="355"/>
        <end position="454"/>
    </location>
</feature>
<sequence length="454" mass="48564">MSAITEHLLKALCTESLVFPPSLTPFKARSQYLLFGTADNTSVATDPSWNCLVDGVNISPRIYDFGPGVAPGNSYLLCNADSLADGEHTIALQMIGIDSGRTFWFDSIFYAPSASVPLDNATVYIDPTDPAIVYGSGWEPLPDMSQITRQNGAKMTLDFVGIQLSWFAMISHNFSSPPGPATYSIDGGTPISFLVPGSSPVDRYNQLFFQTPQLSPGKHHFEVTYDGNEETTPLSLTYLVIRNATVPGSLSASGTPAGAVSSASSTSASSGSPKITDSAANSRARSGAIVGGVIGGVAGGIVAILALTVLLFFFRRRSRKREEIKDRNALDLGVALPVIEPFTAVPSRRAMYQHHSSSSGWSVPGQPVPASRDLPQTRLSRESSLPSPLLKESPTINPNYVFPRPRRQTKLSTSSTRYDPSSGRAFEKNDPDSPSDIYGAPVSTKTSESSCTLR</sequence>
<dbReference type="Proteomes" id="UP000027222">
    <property type="component" value="Unassembled WGS sequence"/>
</dbReference>
<evidence type="ECO:0000256" key="2">
    <source>
        <dbReference type="SAM" id="Phobius"/>
    </source>
</evidence>
<evidence type="ECO:0008006" key="5">
    <source>
        <dbReference type="Google" id="ProtNLM"/>
    </source>
</evidence>
<dbReference type="EMBL" id="KL142407">
    <property type="protein sequence ID" value="KDR68488.1"/>
    <property type="molecule type" value="Genomic_DNA"/>
</dbReference>